<dbReference type="AlphaFoldDB" id="A0A8S3ZZ19"/>
<dbReference type="GO" id="GO:0050661">
    <property type="term" value="F:NADP binding"/>
    <property type="evidence" value="ECO:0007669"/>
    <property type="project" value="InterPro"/>
</dbReference>
<evidence type="ECO:0000256" key="4">
    <source>
        <dbReference type="ARBA" id="ARBA00022827"/>
    </source>
</evidence>
<keyword evidence="10" id="KW-1185">Reference proteome</keyword>
<dbReference type="Proteomes" id="UP000678393">
    <property type="component" value="Unassembled WGS sequence"/>
</dbReference>
<evidence type="ECO:0000256" key="1">
    <source>
        <dbReference type="ARBA" id="ARBA00001974"/>
    </source>
</evidence>
<dbReference type="InterPro" id="IPR050346">
    <property type="entry name" value="FMO-like"/>
</dbReference>
<evidence type="ECO:0000313" key="9">
    <source>
        <dbReference type="EMBL" id="CAG5134104.1"/>
    </source>
</evidence>
<dbReference type="PIRSF" id="PIRSF000332">
    <property type="entry name" value="FMO"/>
    <property type="match status" value="1"/>
</dbReference>
<dbReference type="FunFam" id="3.50.50.60:FF:000138">
    <property type="entry name" value="Flavin-containing monooxygenase"/>
    <property type="match status" value="1"/>
</dbReference>
<dbReference type="SUPFAM" id="SSF51905">
    <property type="entry name" value="FAD/NAD(P)-binding domain"/>
    <property type="match status" value="2"/>
</dbReference>
<dbReference type="PANTHER" id="PTHR23023">
    <property type="entry name" value="DIMETHYLANILINE MONOOXYGENASE"/>
    <property type="match status" value="1"/>
</dbReference>
<sequence>MKKVAKVAIIGAGAAGLCALRVFTDSSANSSTSFCVVCYEQGSRVGGTWIYTDQVGQDENGLPVHSSMYENLKTNLPKECMAFPDYPFPELPSFVRHEEVQKYLEDYATHFDVLKYIEFQTIVTLVEPISDDTNQFGTSWKVTTKSVTDSSLENTSVFDAVLICNGHYAVPLFPDIPGLDTFSGEILHSHDYRRPTAFLDKRVLVLGAASSGQDISIEVASVAKQVFLSHNKPLLKSPLPDNLQQRPGIKNINKGRVEFLDGSQEDVDFLLLCTGYHYRYTFLSAACGVEVTENRVTPLYKHLVHTKHPNLAILGICKVVIPFPMFHMQASFCRAVLDGSLILPSEAEINRETEEDYRSRLASGLPHRHAHVLNEDQFSYNDELADMAKVPKLTDHYKQLNQATRNLRQSDLVGYKRLNFVLDKEDDTYKIQNSNFSL</sequence>
<dbReference type="OrthoDB" id="66881at2759"/>
<dbReference type="Gene3D" id="3.50.50.60">
    <property type="entry name" value="FAD/NAD(P)-binding domain"/>
    <property type="match status" value="2"/>
</dbReference>
<dbReference type="PRINTS" id="PR00370">
    <property type="entry name" value="FMOXYGENASE"/>
</dbReference>
<keyword evidence="3 8" id="KW-0285">Flavoprotein</keyword>
<comment type="caution">
    <text evidence="9">The sequence shown here is derived from an EMBL/GenBank/DDBJ whole genome shotgun (WGS) entry which is preliminary data.</text>
</comment>
<proteinExistence type="inferred from homology"/>
<protein>
    <recommendedName>
        <fullName evidence="8">Flavin-containing monooxygenase</fullName>
        <ecNumber evidence="8">1.-.-.-</ecNumber>
    </recommendedName>
</protein>
<keyword evidence="4 8" id="KW-0274">FAD</keyword>
<accession>A0A8S3ZZ19</accession>
<gene>
    <name evidence="9" type="ORF">CUNI_LOCUS19662</name>
</gene>
<dbReference type="GO" id="GO:0050660">
    <property type="term" value="F:flavin adenine dinucleotide binding"/>
    <property type="evidence" value="ECO:0007669"/>
    <property type="project" value="InterPro"/>
</dbReference>
<dbReference type="EC" id="1.-.-.-" evidence="8"/>
<name>A0A8S3ZZ19_9EUPU</name>
<reference evidence="9" key="1">
    <citation type="submission" date="2021-04" db="EMBL/GenBank/DDBJ databases">
        <authorList>
            <consortium name="Molecular Ecology Group"/>
        </authorList>
    </citation>
    <scope>NUCLEOTIDE SEQUENCE</scope>
</reference>
<evidence type="ECO:0000313" key="10">
    <source>
        <dbReference type="Proteomes" id="UP000678393"/>
    </source>
</evidence>
<evidence type="ECO:0000256" key="2">
    <source>
        <dbReference type="ARBA" id="ARBA00009183"/>
    </source>
</evidence>
<dbReference type="Pfam" id="PF00743">
    <property type="entry name" value="FMO-like"/>
    <property type="match status" value="2"/>
</dbReference>
<keyword evidence="7 8" id="KW-0503">Monooxygenase</keyword>
<dbReference type="InterPro" id="IPR036188">
    <property type="entry name" value="FAD/NAD-bd_sf"/>
</dbReference>
<evidence type="ECO:0000256" key="7">
    <source>
        <dbReference type="ARBA" id="ARBA00023033"/>
    </source>
</evidence>
<evidence type="ECO:0000256" key="8">
    <source>
        <dbReference type="RuleBase" id="RU361177"/>
    </source>
</evidence>
<comment type="cofactor">
    <cofactor evidence="1 8">
        <name>FAD</name>
        <dbReference type="ChEBI" id="CHEBI:57692"/>
    </cofactor>
</comment>
<comment type="similarity">
    <text evidence="2 8">Belongs to the FMO family.</text>
</comment>
<dbReference type="EMBL" id="CAJHNH020006791">
    <property type="protein sequence ID" value="CAG5134104.1"/>
    <property type="molecule type" value="Genomic_DNA"/>
</dbReference>
<dbReference type="InterPro" id="IPR020946">
    <property type="entry name" value="Flavin_mOase-like"/>
</dbReference>
<evidence type="ECO:0000256" key="3">
    <source>
        <dbReference type="ARBA" id="ARBA00022630"/>
    </source>
</evidence>
<organism evidence="9 10">
    <name type="scientific">Candidula unifasciata</name>
    <dbReference type="NCBI Taxonomy" id="100452"/>
    <lineage>
        <taxon>Eukaryota</taxon>
        <taxon>Metazoa</taxon>
        <taxon>Spiralia</taxon>
        <taxon>Lophotrochozoa</taxon>
        <taxon>Mollusca</taxon>
        <taxon>Gastropoda</taxon>
        <taxon>Heterobranchia</taxon>
        <taxon>Euthyneura</taxon>
        <taxon>Panpulmonata</taxon>
        <taxon>Eupulmonata</taxon>
        <taxon>Stylommatophora</taxon>
        <taxon>Helicina</taxon>
        <taxon>Helicoidea</taxon>
        <taxon>Geomitridae</taxon>
        <taxon>Candidula</taxon>
    </lineage>
</organism>
<dbReference type="GO" id="GO:0004499">
    <property type="term" value="F:N,N-dimethylaniline monooxygenase activity"/>
    <property type="evidence" value="ECO:0007669"/>
    <property type="project" value="InterPro"/>
</dbReference>
<evidence type="ECO:0000256" key="6">
    <source>
        <dbReference type="ARBA" id="ARBA00023002"/>
    </source>
</evidence>
<keyword evidence="6 8" id="KW-0560">Oxidoreductase</keyword>
<keyword evidence="5" id="KW-0521">NADP</keyword>
<evidence type="ECO:0000256" key="5">
    <source>
        <dbReference type="ARBA" id="ARBA00022857"/>
    </source>
</evidence>
<dbReference type="InterPro" id="IPR000960">
    <property type="entry name" value="Flavin_mOase"/>
</dbReference>